<dbReference type="PANTHER" id="PTHR31050">
    <property type="entry name" value="OS08G0413200 PROTEIN"/>
    <property type="match status" value="1"/>
</dbReference>
<dbReference type="EMBL" id="JAIWQS010000011">
    <property type="protein sequence ID" value="KAJ8751669.1"/>
    <property type="molecule type" value="Genomic_DNA"/>
</dbReference>
<dbReference type="InterPro" id="IPR010683">
    <property type="entry name" value="DUF1262"/>
</dbReference>
<dbReference type="Pfam" id="PF06880">
    <property type="entry name" value="DUF1262"/>
    <property type="match status" value="1"/>
</dbReference>
<evidence type="ECO:0000313" key="2">
    <source>
        <dbReference type="Proteomes" id="UP001159364"/>
    </source>
</evidence>
<sequence>MYVTRPLSLYRKSPSALSAEPPEGPYTGVLVVSDELAEAQETCCWGLRKTRRIKKLPFPQDKVLTVFHSLEREETLVKKVWFIPVLDRPLSYNCYYVIKAKGKQKGLACTCSRETDMRLCCMKSVIKDVKPRAFDLRNINHQFKIHRYFRSSFFAKSVAPDGFAPNFLRRKGWEVRSSKLHNPQLSDALGLDSSLRTYLPSFDFPIPSKTSSSVVVGTWYCPFVFIREETSLKEQMKGSMLYKMTLEQHWEEIYSYESVNSEGNTVVLNVNVNVQREVDLVCGIEALKEDRTNHCGFIWYNVRNITNGRRRCSVGLSFCIVEKMKLVQEEGGWVDGEERTARVEKVVEIRSENGWRRFACYMLVESFVLRRMDGCLVLKCDFRHTHRIKCKCE</sequence>
<protein>
    <submittedName>
        <fullName evidence="1">Uncharacterized protein</fullName>
    </submittedName>
</protein>
<gene>
    <name evidence="1" type="ORF">K2173_025830</name>
</gene>
<dbReference type="AlphaFoldDB" id="A0AAV8SI40"/>
<proteinExistence type="predicted"/>
<accession>A0AAV8SI40</accession>
<comment type="caution">
    <text evidence="1">The sequence shown here is derived from an EMBL/GenBank/DDBJ whole genome shotgun (WGS) entry which is preliminary data.</text>
</comment>
<dbReference type="Proteomes" id="UP001159364">
    <property type="component" value="Linkage Group LG11"/>
</dbReference>
<organism evidence="1 2">
    <name type="scientific">Erythroxylum novogranatense</name>
    <dbReference type="NCBI Taxonomy" id="1862640"/>
    <lineage>
        <taxon>Eukaryota</taxon>
        <taxon>Viridiplantae</taxon>
        <taxon>Streptophyta</taxon>
        <taxon>Embryophyta</taxon>
        <taxon>Tracheophyta</taxon>
        <taxon>Spermatophyta</taxon>
        <taxon>Magnoliopsida</taxon>
        <taxon>eudicotyledons</taxon>
        <taxon>Gunneridae</taxon>
        <taxon>Pentapetalae</taxon>
        <taxon>rosids</taxon>
        <taxon>fabids</taxon>
        <taxon>Malpighiales</taxon>
        <taxon>Erythroxylaceae</taxon>
        <taxon>Erythroxylum</taxon>
    </lineage>
</organism>
<reference evidence="1 2" key="1">
    <citation type="submission" date="2021-09" db="EMBL/GenBank/DDBJ databases">
        <title>Genomic insights and catalytic innovation underlie evolution of tropane alkaloids biosynthesis.</title>
        <authorList>
            <person name="Wang Y.-J."/>
            <person name="Tian T."/>
            <person name="Huang J.-P."/>
            <person name="Huang S.-X."/>
        </authorList>
    </citation>
    <scope>NUCLEOTIDE SEQUENCE [LARGE SCALE GENOMIC DNA]</scope>
    <source>
        <strain evidence="1">KIB-2018</strain>
        <tissue evidence="1">Leaf</tissue>
    </source>
</reference>
<dbReference type="PANTHER" id="PTHR31050:SF4">
    <property type="entry name" value="DUF1262 FAMILY PROTEIN (DUF1262)"/>
    <property type="match status" value="1"/>
</dbReference>
<name>A0AAV8SI40_9ROSI</name>
<evidence type="ECO:0000313" key="1">
    <source>
        <dbReference type="EMBL" id="KAJ8751669.1"/>
    </source>
</evidence>
<keyword evidence="2" id="KW-1185">Reference proteome</keyword>